<comment type="caution">
    <text evidence="1">The sequence shown here is derived from an EMBL/GenBank/DDBJ whole genome shotgun (WGS) entry which is preliminary data.</text>
</comment>
<dbReference type="RefSeq" id="WP_272733790.1">
    <property type="nucleotide sequence ID" value="NZ_JAOURS010000423.1"/>
</dbReference>
<evidence type="ECO:0000313" key="2">
    <source>
        <dbReference type="Proteomes" id="UP001149314"/>
    </source>
</evidence>
<feature type="non-terminal residue" evidence="1">
    <location>
        <position position="1"/>
    </location>
</feature>
<accession>A0A9X3YFA2</accession>
<gene>
    <name evidence="1" type="ORF">OEZ79_27295</name>
</gene>
<reference evidence="1" key="1">
    <citation type="journal article" date="2023" name="Genes Genomics">
        <title>Genomic insights of Leclercia adecarboxylata strains linked to an outbreak in public hospitals in Mexico.</title>
        <authorList>
            <person name="Barrios-Villa E."/>
            <person name="Pacheco-Flores B."/>
            <person name="Lozano-Zarain P."/>
            <person name="Del Campo-Ortega R."/>
            <person name="de Jesus Ascencio-Montiel I."/>
            <person name="Gonzalez-Leon M."/>
            <person name="Camorlinga-Ponce M."/>
            <person name="Gaytan Cervantes F.J."/>
            <person name="Gonzalez Torres C."/>
            <person name="Aguilar E."/>
            <person name="Gonzalez Ibarra J."/>
            <person name="Torres Lopez F.J."/>
            <person name="Rosas-Vargas H."/>
            <person name="Gonzalez-Bonilla C.R."/>
            <person name="Del Carmen Rocha-Gracia R."/>
        </authorList>
    </citation>
    <scope>NUCLEOTIDE SEQUENCE</scope>
    <source>
        <strain evidence="1">Lac40</strain>
    </source>
</reference>
<organism evidence="1 2">
    <name type="scientific">Leclercia adecarboxylata</name>
    <dbReference type="NCBI Taxonomy" id="83655"/>
    <lineage>
        <taxon>Bacteria</taxon>
        <taxon>Pseudomonadati</taxon>
        <taxon>Pseudomonadota</taxon>
        <taxon>Gammaproteobacteria</taxon>
        <taxon>Enterobacterales</taxon>
        <taxon>Enterobacteriaceae</taxon>
        <taxon>Leclercia</taxon>
    </lineage>
</organism>
<sequence>TGTDPISQTGTAFDVVIAVNLDLHKSSLLPLMSTALSGGLLIAMPPFCLLSNGQDVAEVVFATSSFRFAIRNLAGSLPLST</sequence>
<name>A0A9X3YFA2_9ENTR</name>
<dbReference type="EMBL" id="JAOURS010000423">
    <property type="protein sequence ID" value="MDC6641870.1"/>
    <property type="molecule type" value="Genomic_DNA"/>
</dbReference>
<protein>
    <submittedName>
        <fullName evidence="1">Uncharacterized protein</fullName>
    </submittedName>
</protein>
<proteinExistence type="predicted"/>
<dbReference type="AlphaFoldDB" id="A0A9X3YFA2"/>
<evidence type="ECO:0000313" key="1">
    <source>
        <dbReference type="EMBL" id="MDC6641870.1"/>
    </source>
</evidence>
<dbReference type="Proteomes" id="UP001149314">
    <property type="component" value="Unassembled WGS sequence"/>
</dbReference>